<dbReference type="RefSeq" id="XP_018145865.1">
    <property type="nucleotide sequence ID" value="XM_018293663.1"/>
</dbReference>
<dbReference type="EMBL" id="LSBJ02000003">
    <property type="protein sequence ID" value="OAQ69015.1"/>
    <property type="molecule type" value="Genomic_DNA"/>
</dbReference>
<feature type="compositionally biased region" description="Polar residues" evidence="1">
    <location>
        <begin position="12"/>
        <end position="28"/>
    </location>
</feature>
<dbReference type="KEGG" id="pchm:VFPPC_15910"/>
<protein>
    <recommendedName>
        <fullName evidence="4">C2H2-type domain-containing protein</fullName>
    </recommendedName>
</protein>
<sequence>MSHMMPSHLRNEQSTLPISPASSNTMGSTFDGYQHSPIQTMSPNMSGHHVSHQKSTNESSPYATSQSDPRGGTSEATLASEGTPRKKRRSRKGLSKRFDCLAEGCGKSYSRAEHL</sequence>
<dbReference type="GeneID" id="28857657"/>
<evidence type="ECO:0000313" key="2">
    <source>
        <dbReference type="EMBL" id="OAQ69015.1"/>
    </source>
</evidence>
<dbReference type="AlphaFoldDB" id="A0A179FTQ3"/>
<dbReference type="STRING" id="1380566.A0A179FTQ3"/>
<proteinExistence type="predicted"/>
<dbReference type="Proteomes" id="UP000078397">
    <property type="component" value="Unassembled WGS sequence"/>
</dbReference>
<feature type="compositionally biased region" description="Polar residues" evidence="1">
    <location>
        <begin position="36"/>
        <end position="45"/>
    </location>
</feature>
<evidence type="ECO:0000256" key="1">
    <source>
        <dbReference type="SAM" id="MobiDB-lite"/>
    </source>
</evidence>
<organism evidence="2 3">
    <name type="scientific">Pochonia chlamydosporia 170</name>
    <dbReference type="NCBI Taxonomy" id="1380566"/>
    <lineage>
        <taxon>Eukaryota</taxon>
        <taxon>Fungi</taxon>
        <taxon>Dikarya</taxon>
        <taxon>Ascomycota</taxon>
        <taxon>Pezizomycotina</taxon>
        <taxon>Sordariomycetes</taxon>
        <taxon>Hypocreomycetidae</taxon>
        <taxon>Hypocreales</taxon>
        <taxon>Clavicipitaceae</taxon>
        <taxon>Pochonia</taxon>
    </lineage>
</organism>
<evidence type="ECO:0008006" key="4">
    <source>
        <dbReference type="Google" id="ProtNLM"/>
    </source>
</evidence>
<evidence type="ECO:0000313" key="3">
    <source>
        <dbReference type="Proteomes" id="UP000078397"/>
    </source>
</evidence>
<comment type="caution">
    <text evidence="2">The sequence shown here is derived from an EMBL/GenBank/DDBJ whole genome shotgun (WGS) entry which is preliminary data.</text>
</comment>
<feature type="compositionally biased region" description="Basic residues" evidence="1">
    <location>
        <begin position="85"/>
        <end position="95"/>
    </location>
</feature>
<keyword evidence="3" id="KW-1185">Reference proteome</keyword>
<feature type="compositionally biased region" description="Polar residues" evidence="1">
    <location>
        <begin position="53"/>
        <end position="68"/>
    </location>
</feature>
<accession>A0A179FTQ3</accession>
<feature type="region of interest" description="Disordered" evidence="1">
    <location>
        <begin position="1"/>
        <end position="97"/>
    </location>
</feature>
<gene>
    <name evidence="2" type="ORF">VFPPC_15910</name>
</gene>
<name>A0A179FTQ3_METCM</name>
<reference evidence="2 3" key="1">
    <citation type="journal article" date="2016" name="PLoS Pathog.">
        <title>Biosynthesis of antibiotic leucinostatins in bio-control fungus Purpureocillium lilacinum and their inhibition on phytophthora revealed by genome mining.</title>
        <authorList>
            <person name="Wang G."/>
            <person name="Liu Z."/>
            <person name="Lin R."/>
            <person name="Li E."/>
            <person name="Mao Z."/>
            <person name="Ling J."/>
            <person name="Yang Y."/>
            <person name="Yin W.B."/>
            <person name="Xie B."/>
        </authorList>
    </citation>
    <scope>NUCLEOTIDE SEQUENCE [LARGE SCALE GENOMIC DNA]</scope>
    <source>
        <strain evidence="2">170</strain>
    </source>
</reference>